<dbReference type="Proteomes" id="UP001321479">
    <property type="component" value="Segment"/>
</dbReference>
<evidence type="ECO:0000313" key="2">
    <source>
        <dbReference type="Proteomes" id="UP001321479"/>
    </source>
</evidence>
<evidence type="ECO:0000313" key="1">
    <source>
        <dbReference type="EMBL" id="BCS83567.1"/>
    </source>
</evidence>
<dbReference type="PANTHER" id="PTHR33594:SF1">
    <property type="entry name" value="HD_PDEASE DOMAIN-CONTAINING PROTEIN"/>
    <property type="match status" value="1"/>
</dbReference>
<accession>A0ABM7NU27</accession>
<reference evidence="1 2" key="1">
    <citation type="submission" date="2021-02" db="EMBL/GenBank/DDBJ databases">
        <title>Cotonvirus japonicus, which uses Golgi apparatus of host cells for its virion factory, phylogenetically links tailed tupanvirus and icosahedral mimivirus.</title>
        <authorList>
            <person name="Takahashi H."/>
            <person name="Fukaya S."/>
            <person name="Song C."/>
            <person name="Murata K."/>
            <person name="Takemura M."/>
        </authorList>
    </citation>
    <scope>NUCLEOTIDE SEQUENCE [LARGE SCALE GENOMIC DNA]</scope>
</reference>
<name>A0ABM7NU27_9VIRU</name>
<sequence length="244" mass="28373">MTNKNTIENLRELIEQEIRNLMVNHNVAGHNIDHFFAVRDHALRALKFENLSPTKNLQVELAAVLHDIDDTKIFPDSGDYRNAKMILDKVFDKIQYKDVISDINYDDFKSTIIQLISLVSCSKNGDDEPPESWMAIPRDADRLEAIGEIGIQRCLEYTMHIKLPFYTSETPRPKSRDEVISFATKERFDKYKSGHKSVSMIDHYYDKLLHIGKPECLCSKNKYILEEASKRTGIMIDFVFNYDY</sequence>
<dbReference type="InterPro" id="IPR003607">
    <property type="entry name" value="HD/PDEase_dom"/>
</dbReference>
<dbReference type="RefSeq" id="YP_010842175.1">
    <property type="nucleotide sequence ID" value="NC_079139.1"/>
</dbReference>
<protein>
    <submittedName>
        <fullName evidence="1">Metal dependent phosphohydrolase</fullName>
    </submittedName>
</protein>
<proteinExistence type="predicted"/>
<dbReference type="PANTHER" id="PTHR33594">
    <property type="entry name" value="SUPERFAMILY HYDROLASE, PUTATIVE (AFU_ORTHOLOGUE AFUA_1G03035)-RELATED"/>
    <property type="match status" value="1"/>
</dbReference>
<dbReference type="Gene3D" id="1.20.58.1910">
    <property type="match status" value="1"/>
</dbReference>
<dbReference type="CDD" id="cd00077">
    <property type="entry name" value="HDc"/>
    <property type="match status" value="1"/>
</dbReference>
<dbReference type="EMBL" id="AP024483">
    <property type="protein sequence ID" value="BCS83567.1"/>
    <property type="molecule type" value="Genomic_DNA"/>
</dbReference>
<dbReference type="Gene3D" id="1.10.472.50">
    <property type="entry name" value="HD-domain/PDEase-like"/>
    <property type="match status" value="1"/>
</dbReference>
<dbReference type="SUPFAM" id="SSF109604">
    <property type="entry name" value="HD-domain/PDEase-like"/>
    <property type="match status" value="1"/>
</dbReference>
<keyword evidence="2" id="KW-1185">Reference proteome</keyword>
<dbReference type="GeneID" id="80558772"/>
<organism evidence="1 2">
    <name type="scientific">Cotonvirus japonicus</name>
    <dbReference type="NCBI Taxonomy" id="2811091"/>
    <lineage>
        <taxon>Viruses</taxon>
        <taxon>Varidnaviria</taxon>
        <taxon>Bamfordvirae</taxon>
        <taxon>Nucleocytoviricota</taxon>
        <taxon>Megaviricetes</taxon>
        <taxon>Imitervirales</taxon>
        <taxon>Mimiviridae</taxon>
        <taxon>Megamimivirinae</taxon>
        <taxon>Cotonvirus</taxon>
        <taxon>Cotonvirus japonicum</taxon>
    </lineage>
</organism>